<evidence type="ECO:0000313" key="3">
    <source>
        <dbReference type="Proteomes" id="UP000676649"/>
    </source>
</evidence>
<reference evidence="2" key="1">
    <citation type="submission" date="2021-04" db="EMBL/GenBank/DDBJ databases">
        <title>Draft genome sequence data of methanotrophic Methylovulum sp. strain S1L and Methylomonas sp. strain S2AM isolated from boreal lake water columns.</title>
        <authorList>
            <person name="Rissanen A.J."/>
            <person name="Mangayil R."/>
            <person name="Svenning M.M."/>
            <person name="Khanongnuch R."/>
        </authorList>
    </citation>
    <scope>NUCLEOTIDE SEQUENCE</scope>
    <source>
        <strain evidence="2">S2AM</strain>
    </source>
</reference>
<organism evidence="2 3">
    <name type="scientific">Methylomonas paludis</name>
    <dbReference type="NCBI Taxonomy" id="1173101"/>
    <lineage>
        <taxon>Bacteria</taxon>
        <taxon>Pseudomonadati</taxon>
        <taxon>Pseudomonadota</taxon>
        <taxon>Gammaproteobacteria</taxon>
        <taxon>Methylococcales</taxon>
        <taxon>Methylococcaceae</taxon>
        <taxon>Methylomonas</taxon>
    </lineage>
</organism>
<dbReference type="CDD" id="cd13840">
    <property type="entry name" value="SMBP_like"/>
    <property type="match status" value="1"/>
</dbReference>
<dbReference type="Proteomes" id="UP000676649">
    <property type="component" value="Chromosome"/>
</dbReference>
<evidence type="ECO:0000256" key="1">
    <source>
        <dbReference type="SAM" id="SignalP"/>
    </source>
</evidence>
<accession>A0A975R9X5</accession>
<feature type="chain" id="PRO_5037837328" evidence="1">
    <location>
        <begin position="22"/>
        <end position="111"/>
    </location>
</feature>
<gene>
    <name evidence="2" type="ORF">KEF85_03390</name>
</gene>
<protein>
    <submittedName>
        <fullName evidence="2">Metal-binding protein SmbP</fullName>
    </submittedName>
</protein>
<sequence length="111" mass="11627">MSRIIYLVSFLLLAVSSGVFAEPHADAALEATNKAVLHGKSGHVSLLVEYAQTALEQAKQGAAVAKDEAKIHMDAAVKSLDETIQHGKTGHVAIATKSAEAAVTHLQEGNK</sequence>
<feature type="signal peptide" evidence="1">
    <location>
        <begin position="1"/>
        <end position="21"/>
    </location>
</feature>
<dbReference type="GO" id="GO:0046872">
    <property type="term" value="F:metal ion binding"/>
    <property type="evidence" value="ECO:0007669"/>
    <property type="project" value="InterPro"/>
</dbReference>
<dbReference type="EMBL" id="CP073754">
    <property type="protein sequence ID" value="QWF71537.1"/>
    <property type="molecule type" value="Genomic_DNA"/>
</dbReference>
<dbReference type="KEGG" id="mpad:KEF85_03390"/>
<dbReference type="RefSeq" id="WP_215583320.1">
    <property type="nucleotide sequence ID" value="NZ_CP073754.1"/>
</dbReference>
<dbReference type="InterPro" id="IPR031877">
    <property type="entry name" value="SmbP"/>
</dbReference>
<dbReference type="AlphaFoldDB" id="A0A975R9X5"/>
<evidence type="ECO:0000313" key="2">
    <source>
        <dbReference type="EMBL" id="QWF71537.1"/>
    </source>
</evidence>
<name>A0A975R9X5_9GAMM</name>
<keyword evidence="3" id="KW-1185">Reference proteome</keyword>
<dbReference type="Gene3D" id="1.20.120.660">
    <property type="entry name" value="IL-4 antagonist (De novo design) like domain"/>
    <property type="match status" value="1"/>
</dbReference>
<dbReference type="Pfam" id="PF16785">
    <property type="entry name" value="SMBP"/>
    <property type="match status" value="1"/>
</dbReference>
<proteinExistence type="predicted"/>
<keyword evidence="1" id="KW-0732">Signal</keyword>